<organism evidence="1">
    <name type="scientific">Malacosoma sp. alphabaculovirus</name>
    <dbReference type="NCBI Taxonomy" id="1881632"/>
    <lineage>
        <taxon>Viruses</taxon>
        <taxon>Viruses incertae sedis</taxon>
        <taxon>Naldaviricetes</taxon>
        <taxon>Lefavirales</taxon>
        <taxon>Baculoviridae</taxon>
        <taxon>Alphabaculovirus</taxon>
    </lineage>
</organism>
<evidence type="ECO:0000313" key="1">
    <source>
        <dbReference type="EMBL" id="ANW12298.1"/>
    </source>
</evidence>
<name>A0A1B1V5P0_9ABAC</name>
<sequence>MELIIPFVKYSLSFRRAANCSSKRTDIYNKWKKCVLNTKHDVTSNRFEHDAICDFCYAKNQSYFCTKCLYPMFCERNVERELAMYAMISMCFWETVNCDDKCGDYNVEEDYDAAAAAASTIETTKFVWKQRLKIIWDQHADDDRHERGRFRLADTCIQCNRPLVVNKNNDIDFIKFNVHLFCNECLFPLFYVNCDNK</sequence>
<gene>
    <name evidence="1" type="primary">masp2.15</name>
</gene>
<dbReference type="EMBL" id="KU659594">
    <property type="protein sequence ID" value="ANW12298.1"/>
    <property type="molecule type" value="Genomic_DNA"/>
</dbReference>
<proteinExistence type="predicted"/>
<reference evidence="1" key="1">
    <citation type="submission" date="2016-01" db="EMBL/GenBank/DDBJ databases">
        <authorList>
            <person name="Oliw E.H."/>
        </authorList>
    </citation>
    <scope>NUCLEOTIDE SEQUENCE</scope>
    <source>
        <strain evidence="1">164</strain>
    </source>
</reference>
<accession>A0A1B1V5P0</accession>
<dbReference type="InterPro" id="IPR020201">
    <property type="entry name" value="AcMNPV_Orf52"/>
</dbReference>
<dbReference type="Pfam" id="PF11077">
    <property type="entry name" value="DUF2616"/>
    <property type="match status" value="1"/>
</dbReference>
<protein>
    <submittedName>
        <fullName evidence="1">Ac52</fullName>
    </submittedName>
</protein>